<accession>A0A0A9ARM5</accession>
<organism evidence="1">
    <name type="scientific">Arundo donax</name>
    <name type="common">Giant reed</name>
    <name type="synonym">Donax arundinaceus</name>
    <dbReference type="NCBI Taxonomy" id="35708"/>
    <lineage>
        <taxon>Eukaryota</taxon>
        <taxon>Viridiplantae</taxon>
        <taxon>Streptophyta</taxon>
        <taxon>Embryophyta</taxon>
        <taxon>Tracheophyta</taxon>
        <taxon>Spermatophyta</taxon>
        <taxon>Magnoliopsida</taxon>
        <taxon>Liliopsida</taxon>
        <taxon>Poales</taxon>
        <taxon>Poaceae</taxon>
        <taxon>PACMAD clade</taxon>
        <taxon>Arundinoideae</taxon>
        <taxon>Arundineae</taxon>
        <taxon>Arundo</taxon>
    </lineage>
</organism>
<dbReference type="AlphaFoldDB" id="A0A0A9ARM5"/>
<reference evidence="1" key="1">
    <citation type="submission" date="2014-09" db="EMBL/GenBank/DDBJ databases">
        <authorList>
            <person name="Magalhaes I.L.F."/>
            <person name="Oliveira U."/>
            <person name="Santos F.R."/>
            <person name="Vidigal T.H.D.A."/>
            <person name="Brescovit A.D."/>
            <person name="Santos A.J."/>
        </authorList>
    </citation>
    <scope>NUCLEOTIDE SEQUENCE</scope>
    <source>
        <tissue evidence="1">Shoot tissue taken approximately 20 cm above the soil surface</tissue>
    </source>
</reference>
<sequence>MLIFRSSFILFCYLRSFPNLLDYHFVWSYFLSS</sequence>
<dbReference type="EMBL" id="GBRH01248168">
    <property type="protein sequence ID" value="JAD49727.1"/>
    <property type="molecule type" value="Transcribed_RNA"/>
</dbReference>
<evidence type="ECO:0000313" key="1">
    <source>
        <dbReference type="EMBL" id="JAD49727.1"/>
    </source>
</evidence>
<reference evidence="1" key="2">
    <citation type="journal article" date="2015" name="Data Brief">
        <title>Shoot transcriptome of the giant reed, Arundo donax.</title>
        <authorList>
            <person name="Barrero R.A."/>
            <person name="Guerrero F.D."/>
            <person name="Moolhuijzen P."/>
            <person name="Goolsby J.A."/>
            <person name="Tidwell J."/>
            <person name="Bellgard S.E."/>
            <person name="Bellgard M.I."/>
        </authorList>
    </citation>
    <scope>NUCLEOTIDE SEQUENCE</scope>
    <source>
        <tissue evidence="1">Shoot tissue taken approximately 20 cm above the soil surface</tissue>
    </source>
</reference>
<protein>
    <submittedName>
        <fullName evidence="1">Uncharacterized protein</fullName>
    </submittedName>
</protein>
<name>A0A0A9ARM5_ARUDO</name>
<proteinExistence type="predicted"/>